<evidence type="ECO:0000313" key="1">
    <source>
        <dbReference type="EMBL" id="GIF83042.1"/>
    </source>
</evidence>
<dbReference type="Proteomes" id="UP000601223">
    <property type="component" value="Unassembled WGS sequence"/>
</dbReference>
<keyword evidence="2" id="KW-1185">Reference proteome</keyword>
<name>A0A8J3JDQ4_9ACTN</name>
<sequence>MRRVVWLGAGFVLGAAAVPVVTSRVRRSAPVRAVRVAGGSYRRVRRAVGAFFDEFHDGMREREAQLQAARAHRAGRV</sequence>
<proteinExistence type="predicted"/>
<accession>A0A8J3JDQ4</accession>
<organism evidence="1 2">
    <name type="scientific">Catellatospora bangladeshensis</name>
    <dbReference type="NCBI Taxonomy" id="310355"/>
    <lineage>
        <taxon>Bacteria</taxon>
        <taxon>Bacillati</taxon>
        <taxon>Actinomycetota</taxon>
        <taxon>Actinomycetes</taxon>
        <taxon>Micromonosporales</taxon>
        <taxon>Micromonosporaceae</taxon>
        <taxon>Catellatospora</taxon>
    </lineage>
</organism>
<dbReference type="AlphaFoldDB" id="A0A8J3JDQ4"/>
<reference evidence="1 2" key="1">
    <citation type="submission" date="2021-01" db="EMBL/GenBank/DDBJ databases">
        <title>Whole genome shotgun sequence of Catellatospora bangladeshensis NBRC 107357.</title>
        <authorList>
            <person name="Komaki H."/>
            <person name="Tamura T."/>
        </authorList>
    </citation>
    <scope>NUCLEOTIDE SEQUENCE [LARGE SCALE GENOMIC DNA]</scope>
    <source>
        <strain evidence="1 2">NBRC 107357</strain>
    </source>
</reference>
<comment type="caution">
    <text evidence="1">The sequence shown here is derived from an EMBL/GenBank/DDBJ whole genome shotgun (WGS) entry which is preliminary data.</text>
</comment>
<evidence type="ECO:0000313" key="2">
    <source>
        <dbReference type="Proteomes" id="UP000601223"/>
    </source>
</evidence>
<dbReference type="RefSeq" id="WP_203749238.1">
    <property type="nucleotide sequence ID" value="NZ_BONF01000026.1"/>
</dbReference>
<dbReference type="EMBL" id="BONF01000026">
    <property type="protein sequence ID" value="GIF83042.1"/>
    <property type="molecule type" value="Genomic_DNA"/>
</dbReference>
<protein>
    <submittedName>
        <fullName evidence="1">Uncharacterized protein</fullName>
    </submittedName>
</protein>
<gene>
    <name evidence="1" type="ORF">Cba03nite_43910</name>
</gene>